<evidence type="ECO:0000313" key="1">
    <source>
        <dbReference type="EMBL" id="BAU87636.1"/>
    </source>
</evidence>
<accession>A0A160P8H2</accession>
<keyword evidence="2" id="KW-1185">Reference proteome</keyword>
<dbReference type="Proteomes" id="UP000217676">
    <property type="component" value="Chromosome"/>
</dbReference>
<sequence>MDAAWVPVPPKVRAVAAARPVAAMSSLDMGISSGSECGDARGGARYEVRVHGARTCAKRRAAYAVLRATCAVTRGVGGGAREVT</sequence>
<evidence type="ECO:0000313" key="2">
    <source>
        <dbReference type="Proteomes" id="UP000217676"/>
    </source>
</evidence>
<organism evidence="1 2">
    <name type="scientific">Streptomyces laurentii</name>
    <dbReference type="NCBI Taxonomy" id="39478"/>
    <lineage>
        <taxon>Bacteria</taxon>
        <taxon>Bacillati</taxon>
        <taxon>Actinomycetota</taxon>
        <taxon>Actinomycetes</taxon>
        <taxon>Kitasatosporales</taxon>
        <taxon>Streptomycetaceae</taxon>
        <taxon>Streptomyces</taxon>
    </lineage>
</organism>
<dbReference type="EMBL" id="AP017424">
    <property type="protein sequence ID" value="BAU87636.1"/>
    <property type="molecule type" value="Genomic_DNA"/>
</dbReference>
<proteinExistence type="predicted"/>
<reference evidence="1 2" key="1">
    <citation type="journal article" date="2016" name="Genome Announc.">
        <title>Complete Genome Sequence of Thiostrepton-Producing Streptomyces laurentii ATCC 31255.</title>
        <authorList>
            <person name="Doi K."/>
            <person name="Fujino Y."/>
            <person name="Nagayoshi Y."/>
            <person name="Ohshima T."/>
            <person name="Ogata S."/>
        </authorList>
    </citation>
    <scope>NUCLEOTIDE SEQUENCE [LARGE SCALE GENOMIC DNA]</scope>
    <source>
        <strain evidence="1 2">ATCC 31255</strain>
    </source>
</reference>
<dbReference type="AlphaFoldDB" id="A0A160P8H2"/>
<protein>
    <submittedName>
        <fullName evidence="1">Uncharacterized protein</fullName>
    </submittedName>
</protein>
<name>A0A160P8H2_STRLU</name>
<gene>
    <name evidence="1" type="ORF">SLA_6770</name>
</gene>
<dbReference type="KEGG" id="slau:SLA_6770"/>